<name>A0A7R8VML3_TIMDO</name>
<dbReference type="AlphaFoldDB" id="A0A7R8VML3"/>
<accession>A0A7R8VML3</accession>
<proteinExistence type="predicted"/>
<reference evidence="1" key="1">
    <citation type="submission" date="2020-11" db="EMBL/GenBank/DDBJ databases">
        <authorList>
            <person name="Tran Van P."/>
        </authorList>
    </citation>
    <scope>NUCLEOTIDE SEQUENCE</scope>
</reference>
<organism evidence="1">
    <name type="scientific">Timema douglasi</name>
    <name type="common">Walking stick</name>
    <dbReference type="NCBI Taxonomy" id="61478"/>
    <lineage>
        <taxon>Eukaryota</taxon>
        <taxon>Metazoa</taxon>
        <taxon>Ecdysozoa</taxon>
        <taxon>Arthropoda</taxon>
        <taxon>Hexapoda</taxon>
        <taxon>Insecta</taxon>
        <taxon>Pterygota</taxon>
        <taxon>Neoptera</taxon>
        <taxon>Polyneoptera</taxon>
        <taxon>Phasmatodea</taxon>
        <taxon>Timematodea</taxon>
        <taxon>Timematoidea</taxon>
        <taxon>Timematidae</taxon>
        <taxon>Timema</taxon>
    </lineage>
</organism>
<dbReference type="EMBL" id="OA568264">
    <property type="protein sequence ID" value="CAD7201330.1"/>
    <property type="molecule type" value="Genomic_DNA"/>
</dbReference>
<evidence type="ECO:0000313" key="1">
    <source>
        <dbReference type="EMBL" id="CAD7201330.1"/>
    </source>
</evidence>
<sequence>MGVRAFSLPSPSDNRSFLFHQTAHHTQLPSESCPCESRLHNVITAMANVDSEDCQQLITATDKVLVGDLETHGTASYYPLGLYALSTDYANGLGIGKVELEEVNPHLRGGRVENRLGKTTPVHPTEIRTSISPSSAVELNTTSALANYATEAASCQYFSSHPSVYEIDTKIFVWNCALYNASDVVFDCCAHAHIEGGGRWDCQVKRALLLSQCRLWRDSVCCSYRASSAGNPPQPSAK</sequence>
<protein>
    <submittedName>
        <fullName evidence="1">Uncharacterized protein</fullName>
    </submittedName>
</protein>
<gene>
    <name evidence="1" type="ORF">TDIB3V08_LOCUS7531</name>
</gene>